<dbReference type="EMBL" id="JAPQKO010000002">
    <property type="protein sequence ID" value="KAJ5178768.1"/>
    <property type="molecule type" value="Genomic_DNA"/>
</dbReference>
<reference evidence="2" key="2">
    <citation type="journal article" date="2023" name="IMA Fungus">
        <title>Comparative genomic study of the Penicillium genus elucidates a diverse pangenome and 15 lateral gene transfer events.</title>
        <authorList>
            <person name="Petersen C."/>
            <person name="Sorensen T."/>
            <person name="Nielsen M.R."/>
            <person name="Sondergaard T.E."/>
            <person name="Sorensen J.L."/>
            <person name="Fitzpatrick D.A."/>
            <person name="Frisvad J.C."/>
            <person name="Nielsen K.L."/>
        </authorList>
    </citation>
    <scope>NUCLEOTIDE SEQUENCE</scope>
    <source>
        <strain evidence="2">IBT 21917</strain>
    </source>
</reference>
<dbReference type="AlphaFoldDB" id="A0A9W9IGQ5"/>
<dbReference type="Proteomes" id="UP001146351">
    <property type="component" value="Unassembled WGS sequence"/>
</dbReference>
<reference evidence="2" key="1">
    <citation type="submission" date="2022-11" db="EMBL/GenBank/DDBJ databases">
        <authorList>
            <person name="Petersen C."/>
        </authorList>
    </citation>
    <scope>NUCLEOTIDE SEQUENCE</scope>
    <source>
        <strain evidence="2">IBT 21917</strain>
    </source>
</reference>
<comment type="caution">
    <text evidence="2">The sequence shown here is derived from an EMBL/GenBank/DDBJ whole genome shotgun (WGS) entry which is preliminary data.</text>
</comment>
<evidence type="ECO:0000313" key="2">
    <source>
        <dbReference type="EMBL" id="KAJ5178768.1"/>
    </source>
</evidence>
<keyword evidence="3" id="KW-1185">Reference proteome</keyword>
<evidence type="ECO:0000256" key="1">
    <source>
        <dbReference type="SAM" id="MobiDB-lite"/>
    </source>
</evidence>
<organism evidence="2 3">
    <name type="scientific">Penicillium capsulatum</name>
    <dbReference type="NCBI Taxonomy" id="69766"/>
    <lineage>
        <taxon>Eukaryota</taxon>
        <taxon>Fungi</taxon>
        <taxon>Dikarya</taxon>
        <taxon>Ascomycota</taxon>
        <taxon>Pezizomycotina</taxon>
        <taxon>Eurotiomycetes</taxon>
        <taxon>Eurotiomycetidae</taxon>
        <taxon>Eurotiales</taxon>
        <taxon>Aspergillaceae</taxon>
        <taxon>Penicillium</taxon>
    </lineage>
</organism>
<sequence length="160" mass="17804">MKWTPAADQQLLLTIIASHRISIDCGRVAENWDAKGDAKPTPRAIKERIAKIKELAKALPGDDIAPESPKAKRSAKKPITPQSTRKRKRKSPSLSPSPESVSLSTSSDELDGEATKRQTPVPMTGILKGHDFHAMEEERIKEEKIVEEMYLERRLAGKDI</sequence>
<dbReference type="OrthoDB" id="5420368at2759"/>
<protein>
    <submittedName>
        <fullName evidence="2">Uncharacterized protein</fullName>
    </submittedName>
</protein>
<evidence type="ECO:0000313" key="3">
    <source>
        <dbReference type="Proteomes" id="UP001146351"/>
    </source>
</evidence>
<gene>
    <name evidence="2" type="ORF">N7492_001978</name>
</gene>
<name>A0A9W9IGQ5_9EURO</name>
<feature type="compositionally biased region" description="Low complexity" evidence="1">
    <location>
        <begin position="92"/>
        <end position="107"/>
    </location>
</feature>
<feature type="region of interest" description="Disordered" evidence="1">
    <location>
        <begin position="56"/>
        <end position="130"/>
    </location>
</feature>
<accession>A0A9W9IGQ5</accession>
<proteinExistence type="predicted"/>